<reference evidence="1" key="1">
    <citation type="journal article" date="2020" name="Stud. Mycol.">
        <title>101 Dothideomycetes genomes: a test case for predicting lifestyles and emergence of pathogens.</title>
        <authorList>
            <person name="Haridas S."/>
            <person name="Albert R."/>
            <person name="Binder M."/>
            <person name="Bloem J."/>
            <person name="Labutti K."/>
            <person name="Salamov A."/>
            <person name="Andreopoulos B."/>
            <person name="Baker S."/>
            <person name="Barry K."/>
            <person name="Bills G."/>
            <person name="Bluhm B."/>
            <person name="Cannon C."/>
            <person name="Castanera R."/>
            <person name="Culley D."/>
            <person name="Daum C."/>
            <person name="Ezra D."/>
            <person name="Gonzalez J."/>
            <person name="Henrissat B."/>
            <person name="Kuo A."/>
            <person name="Liang C."/>
            <person name="Lipzen A."/>
            <person name="Lutzoni F."/>
            <person name="Magnuson J."/>
            <person name="Mondo S."/>
            <person name="Nolan M."/>
            <person name="Ohm R."/>
            <person name="Pangilinan J."/>
            <person name="Park H.-J."/>
            <person name="Ramirez L."/>
            <person name="Alfaro M."/>
            <person name="Sun H."/>
            <person name="Tritt A."/>
            <person name="Yoshinaga Y."/>
            <person name="Zwiers L.-H."/>
            <person name="Turgeon B."/>
            <person name="Goodwin S."/>
            <person name="Spatafora J."/>
            <person name="Crous P."/>
            <person name="Grigoriev I."/>
        </authorList>
    </citation>
    <scope>NUCLEOTIDE SEQUENCE</scope>
    <source>
        <strain evidence="1">ATCC 200398</strain>
    </source>
</reference>
<dbReference type="Proteomes" id="UP000799755">
    <property type="component" value="Unassembled WGS sequence"/>
</dbReference>
<organism evidence="1 2">
    <name type="scientific">Lindgomyces ingoldianus</name>
    <dbReference type="NCBI Taxonomy" id="673940"/>
    <lineage>
        <taxon>Eukaryota</taxon>
        <taxon>Fungi</taxon>
        <taxon>Dikarya</taxon>
        <taxon>Ascomycota</taxon>
        <taxon>Pezizomycotina</taxon>
        <taxon>Dothideomycetes</taxon>
        <taxon>Pleosporomycetidae</taxon>
        <taxon>Pleosporales</taxon>
        <taxon>Lindgomycetaceae</taxon>
        <taxon>Lindgomyces</taxon>
    </lineage>
</organism>
<evidence type="ECO:0000313" key="1">
    <source>
        <dbReference type="EMBL" id="KAF2465355.1"/>
    </source>
</evidence>
<protein>
    <submittedName>
        <fullName evidence="1">Uncharacterized protein</fullName>
    </submittedName>
</protein>
<proteinExistence type="predicted"/>
<comment type="caution">
    <text evidence="1">The sequence shown here is derived from an EMBL/GenBank/DDBJ whole genome shotgun (WGS) entry which is preliminary data.</text>
</comment>
<keyword evidence="2" id="KW-1185">Reference proteome</keyword>
<accession>A0ACB6QFS6</accession>
<gene>
    <name evidence="1" type="ORF">BDR25DRAFT_346228</name>
</gene>
<sequence length="158" mass="17564">MELNTPTTPPSTTRLGCVSRWKTPRTDPDSDCSEEGVEDEEDEEDEEEEVDEVDEDVLRGVFAGIGRFHVGSEKWNVRTWVGLGGAGKLAGDVGCCCCCCCDGEVEWEGLAVLSPRQKRWNLNWSPPTPLGMQSHRIVEIYSNVYAEEGDDEDVVPRL</sequence>
<name>A0ACB6QFS6_9PLEO</name>
<dbReference type="EMBL" id="MU003530">
    <property type="protein sequence ID" value="KAF2465355.1"/>
    <property type="molecule type" value="Genomic_DNA"/>
</dbReference>
<evidence type="ECO:0000313" key="2">
    <source>
        <dbReference type="Proteomes" id="UP000799755"/>
    </source>
</evidence>